<comment type="similarity">
    <text evidence="1 4">Belongs to the glycerate kinase type-1 family.</text>
</comment>
<dbReference type="Gene3D" id="3.40.50.10350">
    <property type="entry name" value="Glycerate kinase, domain 1"/>
    <property type="match status" value="1"/>
</dbReference>
<evidence type="ECO:0000313" key="6">
    <source>
        <dbReference type="Proteomes" id="UP000000581"/>
    </source>
</evidence>
<dbReference type="EMBL" id="AE017198">
    <property type="protein sequence ID" value="AAS09072.1"/>
    <property type="molecule type" value="Genomic_DNA"/>
</dbReference>
<dbReference type="InterPro" id="IPR036129">
    <property type="entry name" value="Glycerate_kinase_sf"/>
</dbReference>
<evidence type="ECO:0000256" key="1">
    <source>
        <dbReference type="ARBA" id="ARBA00006284"/>
    </source>
</evidence>
<gene>
    <name evidence="5" type="ordered locus">LJ_1251</name>
</gene>
<dbReference type="InterPro" id="IPR004381">
    <property type="entry name" value="Glycerate_kinase"/>
</dbReference>
<evidence type="ECO:0000256" key="3">
    <source>
        <dbReference type="ARBA" id="ARBA00022777"/>
    </source>
</evidence>
<sequence length="376" mass="39732">MTKYVVAPDSFKESMTAKEVCDAMEKGIKKADSAAEVIKVPMADGGEGTVNSLVDATHGQRVIVEVTGPLGNKISAYYGILGNGTTAVIEMAKASGLEIVEKKKRNPMITTTFGTGELIRDALDHNVKEIIIGLGGSSTNDGGSGMAQALGAKLLDQNNHQIPFGGGNLDKLDKIDISNLDSRLQDVKIILASDVTNPLIGKEGASRVFGLQKGATPEMVEKLENNLQHYAKIVKRDLNKDVASVSGAGAAGGLGAGLMAFTTCEMRQGVDLAIEVTKLEEKIRDTDYVFTGEGGTDFQTKFGKTPYGVAKLGKKYHKPVISLAGYLGEGIDSLYSEGFTAIFGIIPGACDLSTALKNGPSNVARTTENIVRLLKF</sequence>
<dbReference type="PATRIC" id="fig|257314.6.peg.1118"/>
<dbReference type="GO" id="GO:0031388">
    <property type="term" value="P:organic acid phosphorylation"/>
    <property type="evidence" value="ECO:0007669"/>
    <property type="project" value="UniProtKB-UniRule"/>
</dbReference>
<dbReference type="Proteomes" id="UP000000581">
    <property type="component" value="Chromosome"/>
</dbReference>
<dbReference type="GeneID" id="83570318"/>
<dbReference type="Pfam" id="PF02595">
    <property type="entry name" value="Gly_kinase"/>
    <property type="match status" value="1"/>
</dbReference>
<name>Q74J59_LACJO</name>
<dbReference type="PANTHER" id="PTHR21599">
    <property type="entry name" value="GLYCERATE KINASE"/>
    <property type="match status" value="1"/>
</dbReference>
<proteinExistence type="inferred from homology"/>
<accession>Q74J59</accession>
<dbReference type="Gene3D" id="3.90.1510.10">
    <property type="entry name" value="Glycerate kinase, domain 2"/>
    <property type="match status" value="1"/>
</dbReference>
<dbReference type="PIRSF" id="PIRSF006078">
    <property type="entry name" value="GlxK"/>
    <property type="match status" value="1"/>
</dbReference>
<dbReference type="GO" id="GO:0008887">
    <property type="term" value="F:glycerate kinase activity"/>
    <property type="evidence" value="ECO:0007669"/>
    <property type="project" value="UniProtKB-UniRule"/>
</dbReference>
<keyword evidence="3 4" id="KW-0418">Kinase</keyword>
<organism evidence="5 6">
    <name type="scientific">Lactobacillus johnsonii (strain CNCM I-12250 / La1 / NCC 533)</name>
    <dbReference type="NCBI Taxonomy" id="257314"/>
    <lineage>
        <taxon>Bacteria</taxon>
        <taxon>Bacillati</taxon>
        <taxon>Bacillota</taxon>
        <taxon>Bacilli</taxon>
        <taxon>Lactobacillales</taxon>
        <taxon>Lactobacillaceae</taxon>
        <taxon>Lactobacillus</taxon>
    </lineage>
</organism>
<dbReference type="RefSeq" id="WP_011162079.1">
    <property type="nucleotide sequence ID" value="NC_005362.1"/>
</dbReference>
<dbReference type="HOGENOM" id="CLU_028255_0_1_9"/>
<dbReference type="eggNOG" id="COG1929">
    <property type="taxonomic scope" value="Bacteria"/>
</dbReference>
<dbReference type="KEGG" id="ljo:LJ_1251"/>
<reference evidence="5 6" key="1">
    <citation type="journal article" date="2004" name="Proc. Natl. Acad. Sci. U.S.A.">
        <title>The genome sequence of the probiotic intestinal bacterium Lactobacillus johnsonii NCC 533.</title>
        <authorList>
            <person name="Pridmore R.D."/>
            <person name="Berger B."/>
            <person name="Desiere F."/>
            <person name="Vilanova D."/>
            <person name="Barretto C."/>
            <person name="Pittet A.-C."/>
            <person name="Zwahlen M.-C."/>
            <person name="Rouvet M."/>
            <person name="Altermann E."/>
            <person name="Barrangou R."/>
            <person name="Mollet B."/>
            <person name="Mercenier A."/>
            <person name="Klaenhammer T."/>
            <person name="Arigoni F."/>
            <person name="Schell M.A."/>
        </authorList>
    </citation>
    <scope>NUCLEOTIDE SEQUENCE [LARGE SCALE GENOMIC DNA]</scope>
    <source>
        <strain evidence="6">CNCM I-1225 / La1 / NCC 533</strain>
    </source>
</reference>
<dbReference type="PANTHER" id="PTHR21599:SF0">
    <property type="entry name" value="GLYCERATE KINASE"/>
    <property type="match status" value="1"/>
</dbReference>
<evidence type="ECO:0000256" key="4">
    <source>
        <dbReference type="PIRNR" id="PIRNR006078"/>
    </source>
</evidence>
<evidence type="ECO:0000313" key="5">
    <source>
        <dbReference type="EMBL" id="AAS09072.1"/>
    </source>
</evidence>
<dbReference type="InterPro" id="IPR018193">
    <property type="entry name" value="Glyc_kinase_flavodox-like_fold"/>
</dbReference>
<dbReference type="SUPFAM" id="SSF110738">
    <property type="entry name" value="Glycerate kinase I"/>
    <property type="match status" value="1"/>
</dbReference>
<keyword evidence="2 4" id="KW-0808">Transferase</keyword>
<protein>
    <submittedName>
        <fullName evidence="5">Glycerate kinase</fullName>
    </submittedName>
</protein>
<evidence type="ECO:0000256" key="2">
    <source>
        <dbReference type="ARBA" id="ARBA00022679"/>
    </source>
</evidence>
<dbReference type="InterPro" id="IPR018197">
    <property type="entry name" value="Glycerate_kinase_RE-like"/>
</dbReference>
<dbReference type="AlphaFoldDB" id="Q74J59"/>
<dbReference type="NCBIfam" id="TIGR00045">
    <property type="entry name" value="glycerate kinase"/>
    <property type="match status" value="1"/>
</dbReference>